<dbReference type="Proteomes" id="UP000037035">
    <property type="component" value="Unassembled WGS sequence"/>
</dbReference>
<dbReference type="AlphaFoldDB" id="A0A0L6V6G8"/>
<proteinExistence type="predicted"/>
<gene>
    <name evidence="1" type="ORF">VP01_2485g4</name>
</gene>
<evidence type="ECO:0000313" key="2">
    <source>
        <dbReference type="Proteomes" id="UP000037035"/>
    </source>
</evidence>
<protein>
    <submittedName>
        <fullName evidence="1">Uncharacterized protein</fullName>
    </submittedName>
</protein>
<accession>A0A0L6V6G8</accession>
<evidence type="ECO:0000313" key="1">
    <source>
        <dbReference type="EMBL" id="KNZ56147.1"/>
    </source>
</evidence>
<dbReference type="VEuPathDB" id="FungiDB:VP01_2485g4"/>
<name>A0A0L6V6G8_9BASI</name>
<reference evidence="1 2" key="1">
    <citation type="submission" date="2015-08" db="EMBL/GenBank/DDBJ databases">
        <title>Next Generation Sequencing and Analysis of the Genome of Puccinia sorghi L Schw, the Causal Agent of Maize Common Rust.</title>
        <authorList>
            <person name="Rochi L."/>
            <person name="Burguener G."/>
            <person name="Darino M."/>
            <person name="Turjanski A."/>
            <person name="Kreff E."/>
            <person name="Dieguez M.J."/>
            <person name="Sacco F."/>
        </authorList>
    </citation>
    <scope>NUCLEOTIDE SEQUENCE [LARGE SCALE GENOMIC DNA]</scope>
    <source>
        <strain evidence="1 2">RO10H11247</strain>
    </source>
</reference>
<dbReference type="EMBL" id="LAVV01007375">
    <property type="protein sequence ID" value="KNZ56147.1"/>
    <property type="molecule type" value="Genomic_DNA"/>
</dbReference>
<keyword evidence="2" id="KW-1185">Reference proteome</keyword>
<comment type="caution">
    <text evidence="1">The sequence shown here is derived from an EMBL/GenBank/DDBJ whole genome shotgun (WGS) entry which is preliminary data.</text>
</comment>
<organism evidence="1 2">
    <name type="scientific">Puccinia sorghi</name>
    <dbReference type="NCBI Taxonomy" id="27349"/>
    <lineage>
        <taxon>Eukaryota</taxon>
        <taxon>Fungi</taxon>
        <taxon>Dikarya</taxon>
        <taxon>Basidiomycota</taxon>
        <taxon>Pucciniomycotina</taxon>
        <taxon>Pucciniomycetes</taxon>
        <taxon>Pucciniales</taxon>
        <taxon>Pucciniaceae</taxon>
        <taxon>Puccinia</taxon>
    </lineage>
</organism>
<sequence>MFALVVPRRVRVVLREEKVYLQPQKTNRCFQKNLKKKIQIPNFLMIYQMITHIFLNKPKNTQEHQSSLPIILFQSTPFSIYIRTFSRSYDLIVTKDGSGKTVLFLVSFHPLSQKDSTCNRLSKTKTRYLEEFLELDFEVDMKRAKQLVRDVLEHMPYKKTSNIASFHLKRLSRRSFLSTKNFYLIVFGTSLMMCMKRTENLLRNLKNPNPICSNFIVTFNDFWLSLRTCSLMVSSVTSINVVIHLFHQLLKPLGMASVSLNTTAMYTLR</sequence>